<feature type="region of interest" description="Disordered" evidence="3">
    <location>
        <begin position="418"/>
        <end position="452"/>
    </location>
</feature>
<name>A0A6A6QMV3_9PEZI</name>
<dbReference type="PANTHER" id="PTHR45708">
    <property type="entry name" value="ENDOCHITINASE"/>
    <property type="match status" value="1"/>
</dbReference>
<dbReference type="PANTHER" id="PTHR45708:SF49">
    <property type="entry name" value="ENDOCHITINASE"/>
    <property type="match status" value="1"/>
</dbReference>
<sequence length="677" mass="69553">MPLSTVGPTSSGIVVLENVTTTVITTLTPSTSLLIATSEPSFPPYDWIFPSLSTGVASEVGPLSTASSGVPIISTNFTSSYNSTGTAHSEGLPLSTAISSGVPVASANFTLSYVSSYATISGNAYSENGTLETFIPSQTPIASASVGTSPIWVNSTTFLVTATPTFVTAASSVLLSTAVSGVAATDGNSTLLPVNSTSPFTIYANITLVTTLVETIIETSVFVTDVPLSTGPVSASASYPLANVTFGGPTATANSEVVSYLISTELASTSASSFTSYATFDAPNSSASSEYLPSVNSTLAGPTASSFTAPTSAFSLILTSSALSRPKTTIIVTSTRILTSEIEKPSSSASTSSRPNTSAPLSPSRSSSVSSPRSSSSSSSSTSTRTSSTLSTSTLSISIRPSSSLSASVRTSSTRSTSILSTSTLASSTTSSLRTPPTPSRTSTSSSSSPSPIITFPPTALIPLRTLCRSPSVTTVDLPLISLFYGSSAYPSLQPFPGCVAANTVQARTAPGLLNCTALGREVQTCQSLGKRVLLSLTGATAEENGNSTVFPRVSAPGRGSIRPVPDRAPATPVHQPNLFTNAEQASQFAATLWSLFGAGSVERSELRPLGPDAQGLAVLHRPLGEEVVVDGFDVQLPEEWQQTDEEALFRVMVARLKQLAGQEVSKDYTVLGPNFV</sequence>
<dbReference type="InterPro" id="IPR050542">
    <property type="entry name" value="Glycosyl_Hydrlase18_Chitinase"/>
</dbReference>
<evidence type="ECO:0000313" key="5">
    <source>
        <dbReference type="Proteomes" id="UP000799750"/>
    </source>
</evidence>
<dbReference type="EMBL" id="MU004192">
    <property type="protein sequence ID" value="KAF2493592.1"/>
    <property type="molecule type" value="Genomic_DNA"/>
</dbReference>
<dbReference type="Gene3D" id="3.20.20.80">
    <property type="entry name" value="Glycosidases"/>
    <property type="match status" value="2"/>
</dbReference>
<keyword evidence="5" id="KW-1185">Reference proteome</keyword>
<dbReference type="Proteomes" id="UP000799750">
    <property type="component" value="Unassembled WGS sequence"/>
</dbReference>
<evidence type="ECO:0000313" key="4">
    <source>
        <dbReference type="EMBL" id="KAF2493592.1"/>
    </source>
</evidence>
<evidence type="ECO:0000256" key="1">
    <source>
        <dbReference type="ARBA" id="ARBA00022801"/>
    </source>
</evidence>
<keyword evidence="2" id="KW-0326">Glycosidase</keyword>
<feature type="region of interest" description="Disordered" evidence="3">
    <location>
        <begin position="342"/>
        <end position="393"/>
    </location>
</feature>
<protein>
    <submittedName>
        <fullName evidence="4">Uncharacterized protein</fullName>
    </submittedName>
</protein>
<dbReference type="GO" id="GO:0005576">
    <property type="term" value="C:extracellular region"/>
    <property type="evidence" value="ECO:0007669"/>
    <property type="project" value="TreeGrafter"/>
</dbReference>
<evidence type="ECO:0000256" key="2">
    <source>
        <dbReference type="ARBA" id="ARBA00023295"/>
    </source>
</evidence>
<accession>A0A6A6QMV3</accession>
<proteinExistence type="predicted"/>
<feature type="compositionally biased region" description="Low complexity" evidence="3">
    <location>
        <begin position="345"/>
        <end position="393"/>
    </location>
</feature>
<dbReference type="GO" id="GO:0004568">
    <property type="term" value="F:chitinase activity"/>
    <property type="evidence" value="ECO:0007669"/>
    <property type="project" value="TreeGrafter"/>
</dbReference>
<evidence type="ECO:0000256" key="3">
    <source>
        <dbReference type="SAM" id="MobiDB-lite"/>
    </source>
</evidence>
<dbReference type="InterPro" id="IPR017853">
    <property type="entry name" value="GH"/>
</dbReference>
<reference evidence="4" key="1">
    <citation type="journal article" date="2020" name="Stud. Mycol.">
        <title>101 Dothideomycetes genomes: a test case for predicting lifestyles and emergence of pathogens.</title>
        <authorList>
            <person name="Haridas S."/>
            <person name="Albert R."/>
            <person name="Binder M."/>
            <person name="Bloem J."/>
            <person name="Labutti K."/>
            <person name="Salamov A."/>
            <person name="Andreopoulos B."/>
            <person name="Baker S."/>
            <person name="Barry K."/>
            <person name="Bills G."/>
            <person name="Bluhm B."/>
            <person name="Cannon C."/>
            <person name="Castanera R."/>
            <person name="Culley D."/>
            <person name="Daum C."/>
            <person name="Ezra D."/>
            <person name="Gonzalez J."/>
            <person name="Henrissat B."/>
            <person name="Kuo A."/>
            <person name="Liang C."/>
            <person name="Lipzen A."/>
            <person name="Lutzoni F."/>
            <person name="Magnuson J."/>
            <person name="Mondo S."/>
            <person name="Nolan M."/>
            <person name="Ohm R."/>
            <person name="Pangilinan J."/>
            <person name="Park H.-J."/>
            <person name="Ramirez L."/>
            <person name="Alfaro M."/>
            <person name="Sun H."/>
            <person name="Tritt A."/>
            <person name="Yoshinaga Y."/>
            <person name="Zwiers L.-H."/>
            <person name="Turgeon B."/>
            <person name="Goodwin S."/>
            <person name="Spatafora J."/>
            <person name="Crous P."/>
            <person name="Grigoriev I."/>
        </authorList>
    </citation>
    <scope>NUCLEOTIDE SEQUENCE</scope>
    <source>
        <strain evidence="4">CBS 269.34</strain>
    </source>
</reference>
<dbReference type="SUPFAM" id="SSF51445">
    <property type="entry name" value="(Trans)glycosidases"/>
    <property type="match status" value="1"/>
</dbReference>
<gene>
    <name evidence="4" type="ORF">BU16DRAFT_619893</name>
</gene>
<organism evidence="4 5">
    <name type="scientific">Lophium mytilinum</name>
    <dbReference type="NCBI Taxonomy" id="390894"/>
    <lineage>
        <taxon>Eukaryota</taxon>
        <taxon>Fungi</taxon>
        <taxon>Dikarya</taxon>
        <taxon>Ascomycota</taxon>
        <taxon>Pezizomycotina</taxon>
        <taxon>Dothideomycetes</taxon>
        <taxon>Pleosporomycetidae</taxon>
        <taxon>Mytilinidiales</taxon>
        <taxon>Mytilinidiaceae</taxon>
        <taxon>Lophium</taxon>
    </lineage>
</organism>
<keyword evidence="1" id="KW-0378">Hydrolase</keyword>
<dbReference type="OrthoDB" id="6020543at2759"/>
<dbReference type="AlphaFoldDB" id="A0A6A6QMV3"/>